<sequence>MATTYSTRVTASGGRRGEVRSDDGILDLKLAMPKEMGGLGGATNPEQLFAAGYAACFQSATMFLMRGKDIKVDNDMIEVAATVGLDPVEPVGFTLTVTLDVTIKGLPQETAEGFVEAAHQMCPYSKAIRGNVPVTLNVRTVA</sequence>
<evidence type="ECO:0000313" key="3">
    <source>
        <dbReference type="Proteomes" id="UP000249590"/>
    </source>
</evidence>
<evidence type="ECO:0000256" key="1">
    <source>
        <dbReference type="ARBA" id="ARBA00007378"/>
    </source>
</evidence>
<dbReference type="SUPFAM" id="SSF82784">
    <property type="entry name" value="OsmC-like"/>
    <property type="match status" value="1"/>
</dbReference>
<protein>
    <submittedName>
        <fullName evidence="2">Ohr subfamily peroxiredoxin</fullName>
    </submittedName>
</protein>
<evidence type="ECO:0000313" key="2">
    <source>
        <dbReference type="EMBL" id="RAI02963.1"/>
    </source>
</evidence>
<dbReference type="InterPro" id="IPR036102">
    <property type="entry name" value="OsmC/Ohrsf"/>
</dbReference>
<dbReference type="OrthoDB" id="9797508at2"/>
<dbReference type="InterPro" id="IPR019953">
    <property type="entry name" value="OHR"/>
</dbReference>
<dbReference type="PANTHER" id="PTHR33797:SF2">
    <property type="entry name" value="ORGANIC HYDROPEROXIDE RESISTANCE PROTEIN-LIKE"/>
    <property type="match status" value="1"/>
</dbReference>
<dbReference type="Gene3D" id="2.20.25.10">
    <property type="match status" value="1"/>
</dbReference>
<dbReference type="RefSeq" id="WP_111341104.1">
    <property type="nucleotide sequence ID" value="NZ_JAIWKD010000001.1"/>
</dbReference>
<dbReference type="Pfam" id="PF02566">
    <property type="entry name" value="OsmC"/>
    <property type="match status" value="1"/>
</dbReference>
<accession>A0A8B2NUF8</accession>
<dbReference type="EMBL" id="QHHQ01000001">
    <property type="protein sequence ID" value="RAI02963.1"/>
    <property type="molecule type" value="Genomic_DNA"/>
</dbReference>
<dbReference type="PANTHER" id="PTHR33797">
    <property type="entry name" value="ORGANIC HYDROPEROXIDE RESISTANCE PROTEIN-LIKE"/>
    <property type="match status" value="1"/>
</dbReference>
<dbReference type="GO" id="GO:0006979">
    <property type="term" value="P:response to oxidative stress"/>
    <property type="evidence" value="ECO:0007669"/>
    <property type="project" value="InterPro"/>
</dbReference>
<name>A0A8B2NUF8_9HYPH</name>
<comment type="similarity">
    <text evidence="1">Belongs to the OsmC/Ohr family.</text>
</comment>
<reference evidence="2 3" key="1">
    <citation type="submission" date="2018-05" db="EMBL/GenBank/DDBJ databases">
        <title>Acuticoccus sediminis sp. nov., isolated from deep-sea sediment of Indian Ocean.</title>
        <authorList>
            <person name="Liu X."/>
            <person name="Lai Q."/>
            <person name="Du Y."/>
            <person name="Sun F."/>
            <person name="Zhang X."/>
            <person name="Wang S."/>
            <person name="Shao Z."/>
        </authorList>
    </citation>
    <scope>NUCLEOTIDE SEQUENCE [LARGE SCALE GENOMIC DNA]</scope>
    <source>
        <strain evidence="2 3">PTG4-2</strain>
    </source>
</reference>
<dbReference type="Proteomes" id="UP000249590">
    <property type="component" value="Unassembled WGS sequence"/>
</dbReference>
<gene>
    <name evidence="2" type="ORF">DLJ53_00010</name>
</gene>
<dbReference type="InterPro" id="IPR015946">
    <property type="entry name" value="KH_dom-like_a/b"/>
</dbReference>
<dbReference type="AlphaFoldDB" id="A0A8B2NUF8"/>
<organism evidence="2 3">
    <name type="scientific">Acuticoccus sediminis</name>
    <dbReference type="NCBI Taxonomy" id="2184697"/>
    <lineage>
        <taxon>Bacteria</taxon>
        <taxon>Pseudomonadati</taxon>
        <taxon>Pseudomonadota</taxon>
        <taxon>Alphaproteobacteria</taxon>
        <taxon>Hyphomicrobiales</taxon>
        <taxon>Amorphaceae</taxon>
        <taxon>Acuticoccus</taxon>
    </lineage>
</organism>
<dbReference type="NCBIfam" id="TIGR03561">
    <property type="entry name" value="organ_hyd_perox"/>
    <property type="match status" value="1"/>
</dbReference>
<proteinExistence type="inferred from homology"/>
<comment type="caution">
    <text evidence="2">The sequence shown here is derived from an EMBL/GenBank/DDBJ whole genome shotgun (WGS) entry which is preliminary data.</text>
</comment>
<dbReference type="InterPro" id="IPR003718">
    <property type="entry name" value="OsmC/Ohr_fam"/>
</dbReference>
<dbReference type="Gene3D" id="3.30.300.20">
    <property type="match status" value="1"/>
</dbReference>
<keyword evidence="3" id="KW-1185">Reference proteome</keyword>